<dbReference type="InterPro" id="IPR007156">
    <property type="entry name" value="MamQ_LemA"/>
</dbReference>
<dbReference type="InterPro" id="IPR023353">
    <property type="entry name" value="LemA-like_dom_sf"/>
</dbReference>
<keyword evidence="4 6" id="KW-1133">Transmembrane helix</keyword>
<evidence type="ECO:0000256" key="1">
    <source>
        <dbReference type="ARBA" id="ARBA00004167"/>
    </source>
</evidence>
<evidence type="ECO:0000313" key="7">
    <source>
        <dbReference type="EMBL" id="ADI20490.1"/>
    </source>
</evidence>
<dbReference type="Pfam" id="PF04011">
    <property type="entry name" value="LemA"/>
    <property type="match status" value="1"/>
</dbReference>
<sequence>MSDMYAPLLTGVFISLLVLLGVFMISIYNSLITRNEAIKANWTVLDGHLKRRLNLITALTTILKRYPLEELDALTKLTNLDTIDPSAAIGQRSIQESKVSLALRNVIAEATNNDEVNRDEKFSRLKQEISQIEYGLQRARRAYNSLVVDHNTSIKCFPQIIVASWYDLSEASLFEGDDEFIEQTNAV</sequence>
<dbReference type="PANTHER" id="PTHR34478">
    <property type="entry name" value="PROTEIN LEMA"/>
    <property type="match status" value="1"/>
</dbReference>
<dbReference type="AlphaFoldDB" id="E0Y1E9"/>
<name>E0Y1E9_9PROT</name>
<reference evidence="7" key="1">
    <citation type="journal article" date="2011" name="Environ. Microbiol.">
        <title>Time-series analyses of Monterey Bay coastal microbial picoplankton using a 'genome proxy' microarray.</title>
        <authorList>
            <person name="Rich V.I."/>
            <person name="Pham V.D."/>
            <person name="Eppley J."/>
            <person name="Shi Y."/>
            <person name="DeLong E.F."/>
        </authorList>
    </citation>
    <scope>NUCLEOTIDE SEQUENCE</scope>
</reference>
<keyword evidence="3 6" id="KW-0812">Transmembrane</keyword>
<organism evidence="7">
    <name type="scientific">uncultured alpha proteobacterium EB080_L58F04</name>
    <dbReference type="NCBI Taxonomy" id="710798"/>
    <lineage>
        <taxon>Bacteria</taxon>
        <taxon>Pseudomonadati</taxon>
        <taxon>Pseudomonadota</taxon>
        <taxon>Alphaproteobacteria</taxon>
        <taxon>environmental samples</taxon>
    </lineage>
</organism>
<evidence type="ECO:0000256" key="2">
    <source>
        <dbReference type="ARBA" id="ARBA00008854"/>
    </source>
</evidence>
<protein>
    <submittedName>
        <fullName evidence="7">Uncharacterized conserved protein</fullName>
    </submittedName>
</protein>
<dbReference type="PANTHER" id="PTHR34478:SF2">
    <property type="entry name" value="MEMBRANE PROTEIN"/>
    <property type="match status" value="1"/>
</dbReference>
<evidence type="ECO:0000256" key="5">
    <source>
        <dbReference type="ARBA" id="ARBA00023136"/>
    </source>
</evidence>
<evidence type="ECO:0000256" key="6">
    <source>
        <dbReference type="SAM" id="Phobius"/>
    </source>
</evidence>
<comment type="similarity">
    <text evidence="2">Belongs to the LemA family.</text>
</comment>
<dbReference type="Gene3D" id="1.20.1440.20">
    <property type="entry name" value="LemA-like domain"/>
    <property type="match status" value="1"/>
</dbReference>
<dbReference type="EMBL" id="GU474942">
    <property type="protein sequence ID" value="ADI20490.1"/>
    <property type="molecule type" value="Genomic_DNA"/>
</dbReference>
<accession>E0Y1E9</accession>
<dbReference type="GO" id="GO:0016020">
    <property type="term" value="C:membrane"/>
    <property type="evidence" value="ECO:0007669"/>
    <property type="project" value="UniProtKB-SubCell"/>
</dbReference>
<keyword evidence="5 6" id="KW-0472">Membrane</keyword>
<evidence type="ECO:0000256" key="4">
    <source>
        <dbReference type="ARBA" id="ARBA00022989"/>
    </source>
</evidence>
<comment type="subcellular location">
    <subcellularLocation>
        <location evidence="1">Membrane</location>
        <topology evidence="1">Single-pass membrane protein</topology>
    </subcellularLocation>
</comment>
<evidence type="ECO:0000256" key="3">
    <source>
        <dbReference type="ARBA" id="ARBA00022692"/>
    </source>
</evidence>
<proteinExistence type="inferred from homology"/>
<dbReference type="SUPFAM" id="SSF140478">
    <property type="entry name" value="LemA-like"/>
    <property type="match status" value="1"/>
</dbReference>
<feature type="transmembrane region" description="Helical" evidence="6">
    <location>
        <begin position="6"/>
        <end position="28"/>
    </location>
</feature>